<keyword evidence="5" id="KW-1185">Reference proteome</keyword>
<sequence>MKAIGFKKHLPIEEEASLEMFDISKSEPKGRDLLVRVQAVSVNPVDTKIRGGSEGTEEAEPQILGFDAAGVVESVGGEASLFQPGDEVYYAGSNQRSGSNQQYHLVDERVVGRRPAQLSMAESAAMPLTAITAYEALFDRIGIVPERNRGASVLVLNGAGGVGSIAIQLAKWAGLNVVATASREETTAWCEQMGADKVINHHQPLFKQLQDAGYDGVDYILCFTDTAQHWSGMAECIRPQGTICSIVETEEPLPLTDLQAKSAAFMWEFMFTRPMYQTEDMIRQHVILDELADLFDQATIKPTLTETLTPLNAEQMKEAHRRVESGKTIGKIVLEHWQ</sequence>
<keyword evidence="2" id="KW-0560">Oxidoreductase</keyword>
<dbReference type="InterPro" id="IPR051603">
    <property type="entry name" value="Zinc-ADH_QOR/CCCR"/>
</dbReference>
<evidence type="ECO:0000256" key="1">
    <source>
        <dbReference type="ARBA" id="ARBA00022857"/>
    </source>
</evidence>
<dbReference type="CDD" id="cd08252">
    <property type="entry name" value="AL_MDR"/>
    <property type="match status" value="1"/>
</dbReference>
<feature type="domain" description="Enoyl reductase (ER)" evidence="3">
    <location>
        <begin position="15"/>
        <end position="334"/>
    </location>
</feature>
<dbReference type="PANTHER" id="PTHR44154">
    <property type="entry name" value="QUINONE OXIDOREDUCTASE"/>
    <property type="match status" value="1"/>
</dbReference>
<dbReference type="NCBIfam" id="TIGR02817">
    <property type="entry name" value="adh_fam_1"/>
    <property type="match status" value="1"/>
</dbReference>
<dbReference type="PANTHER" id="PTHR44154:SF1">
    <property type="entry name" value="QUINONE OXIDOREDUCTASE"/>
    <property type="match status" value="1"/>
</dbReference>
<dbReference type="SUPFAM" id="SSF50129">
    <property type="entry name" value="GroES-like"/>
    <property type="match status" value="1"/>
</dbReference>
<dbReference type="InterPro" id="IPR014182">
    <property type="entry name" value="ADH_Zn_typ-1"/>
</dbReference>
<evidence type="ECO:0000259" key="3">
    <source>
        <dbReference type="SMART" id="SM00829"/>
    </source>
</evidence>
<name>A0A1H2UCS3_9BACI</name>
<comment type="similarity">
    <text evidence="2">Belongs to the zinc-containing alcohol dehydrogenase family. Quinone oxidoreductase subfamily.</text>
</comment>
<dbReference type="GO" id="GO:0016491">
    <property type="term" value="F:oxidoreductase activity"/>
    <property type="evidence" value="ECO:0007669"/>
    <property type="project" value="UniProtKB-KW"/>
</dbReference>
<dbReference type="SMART" id="SM00829">
    <property type="entry name" value="PKS_ER"/>
    <property type="match status" value="1"/>
</dbReference>
<dbReference type="Pfam" id="PF08240">
    <property type="entry name" value="ADH_N"/>
    <property type="match status" value="1"/>
</dbReference>
<dbReference type="STRING" id="1122204.SAMN05421781_1664"/>
<dbReference type="EMBL" id="FNNC01000003">
    <property type="protein sequence ID" value="SDW53900.1"/>
    <property type="molecule type" value="Genomic_DNA"/>
</dbReference>
<keyword evidence="2" id="KW-0862">Zinc</keyword>
<organism evidence="4 5">
    <name type="scientific">Marinococcus luteus</name>
    <dbReference type="NCBI Taxonomy" id="1122204"/>
    <lineage>
        <taxon>Bacteria</taxon>
        <taxon>Bacillati</taxon>
        <taxon>Bacillota</taxon>
        <taxon>Bacilli</taxon>
        <taxon>Bacillales</taxon>
        <taxon>Bacillaceae</taxon>
        <taxon>Marinococcus</taxon>
    </lineage>
</organism>
<dbReference type="InterPro" id="IPR011032">
    <property type="entry name" value="GroES-like_sf"/>
</dbReference>
<accession>A0A1H2UCS3</accession>
<gene>
    <name evidence="4" type="ORF">SAMN05421781_1664</name>
</gene>
<dbReference type="InterPro" id="IPR013154">
    <property type="entry name" value="ADH-like_N"/>
</dbReference>
<evidence type="ECO:0000313" key="5">
    <source>
        <dbReference type="Proteomes" id="UP000199488"/>
    </source>
</evidence>
<dbReference type="Gene3D" id="3.40.50.720">
    <property type="entry name" value="NAD(P)-binding Rossmann-like Domain"/>
    <property type="match status" value="1"/>
</dbReference>
<dbReference type="Pfam" id="PF13602">
    <property type="entry name" value="ADH_zinc_N_2"/>
    <property type="match status" value="1"/>
</dbReference>
<dbReference type="InterPro" id="IPR020843">
    <property type="entry name" value="ER"/>
</dbReference>
<dbReference type="GO" id="GO:0008270">
    <property type="term" value="F:zinc ion binding"/>
    <property type="evidence" value="ECO:0007669"/>
    <property type="project" value="InterPro"/>
</dbReference>
<evidence type="ECO:0000313" key="4">
    <source>
        <dbReference type="EMBL" id="SDW53900.1"/>
    </source>
</evidence>
<dbReference type="InterPro" id="IPR036291">
    <property type="entry name" value="NAD(P)-bd_dom_sf"/>
</dbReference>
<dbReference type="Gene3D" id="3.90.180.10">
    <property type="entry name" value="Medium-chain alcohol dehydrogenases, catalytic domain"/>
    <property type="match status" value="1"/>
</dbReference>
<dbReference type="Proteomes" id="UP000199488">
    <property type="component" value="Unassembled WGS sequence"/>
</dbReference>
<evidence type="ECO:0000256" key="2">
    <source>
        <dbReference type="RuleBase" id="RU364000"/>
    </source>
</evidence>
<keyword evidence="2" id="KW-0479">Metal-binding</keyword>
<dbReference type="AlphaFoldDB" id="A0A1H2UCS3"/>
<keyword evidence="1" id="KW-0521">NADP</keyword>
<dbReference type="OrthoDB" id="9792162at2"/>
<dbReference type="SUPFAM" id="SSF51735">
    <property type="entry name" value="NAD(P)-binding Rossmann-fold domains"/>
    <property type="match status" value="1"/>
</dbReference>
<proteinExistence type="inferred from homology"/>
<protein>
    <recommendedName>
        <fullName evidence="2">Zinc-type alcohol dehydrogenase-like protein</fullName>
    </recommendedName>
</protein>
<dbReference type="RefSeq" id="WP_091613642.1">
    <property type="nucleotide sequence ID" value="NZ_FNNC01000003.1"/>
</dbReference>
<reference evidence="4 5" key="1">
    <citation type="submission" date="2016-10" db="EMBL/GenBank/DDBJ databases">
        <authorList>
            <person name="de Groot N.N."/>
        </authorList>
    </citation>
    <scope>NUCLEOTIDE SEQUENCE [LARGE SCALE GENOMIC DNA]</scope>
    <source>
        <strain evidence="4 5">DSM 23126</strain>
    </source>
</reference>